<dbReference type="InterPro" id="IPR046522">
    <property type="entry name" value="DUF6699"/>
</dbReference>
<organism evidence="2 3">
    <name type="scientific">Lentinula lateritia</name>
    <dbReference type="NCBI Taxonomy" id="40482"/>
    <lineage>
        <taxon>Eukaryota</taxon>
        <taxon>Fungi</taxon>
        <taxon>Dikarya</taxon>
        <taxon>Basidiomycota</taxon>
        <taxon>Agaricomycotina</taxon>
        <taxon>Agaricomycetes</taxon>
        <taxon>Agaricomycetidae</taxon>
        <taxon>Agaricales</taxon>
        <taxon>Marasmiineae</taxon>
        <taxon>Omphalotaceae</taxon>
        <taxon>Lentinula</taxon>
    </lineage>
</organism>
<evidence type="ECO:0000313" key="2">
    <source>
        <dbReference type="EMBL" id="KAJ4479816.1"/>
    </source>
</evidence>
<sequence>MFHLPTVYTPLPQRPQDWRQQYSINQPYRMFSPIHTVLPGTTNNTGTPDPRFLPNPVLLILTYNQPPIAIDLRLPINLSPQNQVFTNLLNPHVTKLLESATVSHSNRITITHPRLPWAIKLRQASPLTVQDVLVGVWNSLQQPVSQVDYFNLDMTTAYRFQNGPPQTGQELVCKAFRQRCRAIGEWYRDQTGMIESTQISMGIRRIDWLGMENQLIWIGVIQVGREWELQTRSLPGS</sequence>
<protein>
    <recommendedName>
        <fullName evidence="1">DUF6699 domain-containing protein</fullName>
    </recommendedName>
</protein>
<proteinExistence type="predicted"/>
<evidence type="ECO:0000259" key="1">
    <source>
        <dbReference type="Pfam" id="PF20415"/>
    </source>
</evidence>
<dbReference type="EMBL" id="JANVFS010000016">
    <property type="protein sequence ID" value="KAJ4479816.1"/>
    <property type="molecule type" value="Genomic_DNA"/>
</dbReference>
<accession>A0A9W9AE48</accession>
<comment type="caution">
    <text evidence="2">The sequence shown here is derived from an EMBL/GenBank/DDBJ whole genome shotgun (WGS) entry which is preliminary data.</text>
</comment>
<dbReference type="Pfam" id="PF20415">
    <property type="entry name" value="DUF6699"/>
    <property type="match status" value="1"/>
</dbReference>
<evidence type="ECO:0000313" key="3">
    <source>
        <dbReference type="Proteomes" id="UP001150238"/>
    </source>
</evidence>
<feature type="domain" description="DUF6699" evidence="1">
    <location>
        <begin position="86"/>
        <end position="214"/>
    </location>
</feature>
<gene>
    <name evidence="2" type="ORF">C8J55DRAFT_560951</name>
</gene>
<dbReference type="AlphaFoldDB" id="A0A9W9AE48"/>
<reference evidence="2" key="2">
    <citation type="journal article" date="2023" name="Proc. Natl. Acad. Sci. U.S.A.">
        <title>A global phylogenomic analysis of the shiitake genus Lentinula.</title>
        <authorList>
            <person name="Sierra-Patev S."/>
            <person name="Min B."/>
            <person name="Naranjo-Ortiz M."/>
            <person name="Looney B."/>
            <person name="Konkel Z."/>
            <person name="Slot J.C."/>
            <person name="Sakamoto Y."/>
            <person name="Steenwyk J.L."/>
            <person name="Rokas A."/>
            <person name="Carro J."/>
            <person name="Camarero S."/>
            <person name="Ferreira P."/>
            <person name="Molpeceres G."/>
            <person name="Ruiz-Duenas F.J."/>
            <person name="Serrano A."/>
            <person name="Henrissat B."/>
            <person name="Drula E."/>
            <person name="Hughes K.W."/>
            <person name="Mata J.L."/>
            <person name="Ishikawa N.K."/>
            <person name="Vargas-Isla R."/>
            <person name="Ushijima S."/>
            <person name="Smith C.A."/>
            <person name="Donoghue J."/>
            <person name="Ahrendt S."/>
            <person name="Andreopoulos W."/>
            <person name="He G."/>
            <person name="LaButti K."/>
            <person name="Lipzen A."/>
            <person name="Ng V."/>
            <person name="Riley R."/>
            <person name="Sandor L."/>
            <person name="Barry K."/>
            <person name="Martinez A.T."/>
            <person name="Xiao Y."/>
            <person name="Gibbons J.G."/>
            <person name="Terashima K."/>
            <person name="Grigoriev I.V."/>
            <person name="Hibbett D."/>
        </authorList>
    </citation>
    <scope>NUCLEOTIDE SEQUENCE</scope>
    <source>
        <strain evidence="2">Sp2 HRB7682 ss15</strain>
    </source>
</reference>
<dbReference type="Proteomes" id="UP001150238">
    <property type="component" value="Unassembled WGS sequence"/>
</dbReference>
<name>A0A9W9AE48_9AGAR</name>
<reference evidence="2" key="1">
    <citation type="submission" date="2022-08" db="EMBL/GenBank/DDBJ databases">
        <authorList>
            <consortium name="DOE Joint Genome Institute"/>
            <person name="Min B."/>
            <person name="Riley R."/>
            <person name="Sierra-Patev S."/>
            <person name="Naranjo-Ortiz M."/>
            <person name="Looney B."/>
            <person name="Konkel Z."/>
            <person name="Slot J.C."/>
            <person name="Sakamoto Y."/>
            <person name="Steenwyk J.L."/>
            <person name="Rokas A."/>
            <person name="Carro J."/>
            <person name="Camarero S."/>
            <person name="Ferreira P."/>
            <person name="Molpeceres G."/>
            <person name="Ruiz-Duenas F.J."/>
            <person name="Serrano A."/>
            <person name="Henrissat B."/>
            <person name="Drula E."/>
            <person name="Hughes K.W."/>
            <person name="Mata J.L."/>
            <person name="Ishikawa N.K."/>
            <person name="Vargas-Isla R."/>
            <person name="Ushijima S."/>
            <person name="Smith C.A."/>
            <person name="Ahrendt S."/>
            <person name="Andreopoulos W."/>
            <person name="He G."/>
            <person name="Labutti K."/>
            <person name="Lipzen A."/>
            <person name="Ng V."/>
            <person name="Sandor L."/>
            <person name="Barry K."/>
            <person name="Martinez A.T."/>
            <person name="Xiao Y."/>
            <person name="Gibbons J.G."/>
            <person name="Terashima K."/>
            <person name="Hibbett D.S."/>
            <person name="Grigoriev I.V."/>
        </authorList>
    </citation>
    <scope>NUCLEOTIDE SEQUENCE</scope>
    <source>
        <strain evidence="2">Sp2 HRB7682 ss15</strain>
    </source>
</reference>